<keyword evidence="2" id="KW-1185">Reference proteome</keyword>
<name>A0A4R6T9P4_9BACT</name>
<reference evidence="1 2" key="1">
    <citation type="submission" date="2019-03" db="EMBL/GenBank/DDBJ databases">
        <title>Genomic Encyclopedia of Type Strains, Phase III (KMG-III): the genomes of soil and plant-associated and newly described type strains.</title>
        <authorList>
            <person name="Whitman W."/>
        </authorList>
    </citation>
    <scope>NUCLEOTIDE SEQUENCE [LARGE SCALE GENOMIC DNA]</scope>
    <source>
        <strain evidence="1 2">CECT 8446</strain>
    </source>
</reference>
<dbReference type="InterPro" id="IPR008000">
    <property type="entry name" value="Rham/fucose_mutarotase"/>
</dbReference>
<evidence type="ECO:0000313" key="2">
    <source>
        <dbReference type="Proteomes" id="UP000294535"/>
    </source>
</evidence>
<protein>
    <submittedName>
        <fullName evidence="1">L-rhamnose mutarotase</fullName>
    </submittedName>
</protein>
<proteinExistence type="predicted"/>
<dbReference type="GO" id="GO:0016857">
    <property type="term" value="F:racemase and epimerase activity, acting on carbohydrates and derivatives"/>
    <property type="evidence" value="ECO:0007669"/>
    <property type="project" value="InterPro"/>
</dbReference>
<dbReference type="InterPro" id="IPR011008">
    <property type="entry name" value="Dimeric_a/b-barrel"/>
</dbReference>
<dbReference type="PANTHER" id="PTHR43239:SF1">
    <property type="entry name" value="UPF0734 PROTEIN DDB_G0273871_DDB_G0273177"/>
    <property type="match status" value="1"/>
</dbReference>
<accession>A0A4R6T9P4</accession>
<dbReference type="InterPro" id="IPR052996">
    <property type="entry name" value="Carb_Metab_Mutarotase"/>
</dbReference>
<gene>
    <name evidence="1" type="ORF">DFQ04_1329</name>
</gene>
<dbReference type="Pfam" id="PF05336">
    <property type="entry name" value="rhaM"/>
    <property type="match status" value="1"/>
</dbReference>
<dbReference type="AlphaFoldDB" id="A0A4R6T9P4"/>
<sequence length="126" mass="14795">MGFFRFIEAYSCVHFMQTFLLICDLKDEPEAIQAYVDCHKAVAPEILESIRMAGVLQMSIYRWRNRLSMIMITEDDFSFEKKAALDNANPKVQEWEAFLGQYQTNLPGTPANWRWALTEKIFEFKV</sequence>
<dbReference type="Proteomes" id="UP000294535">
    <property type="component" value="Unassembled WGS sequence"/>
</dbReference>
<dbReference type="EMBL" id="SNYF01000005">
    <property type="protein sequence ID" value="TDQ19506.1"/>
    <property type="molecule type" value="Genomic_DNA"/>
</dbReference>
<dbReference type="SUPFAM" id="SSF54909">
    <property type="entry name" value="Dimeric alpha+beta barrel"/>
    <property type="match status" value="1"/>
</dbReference>
<evidence type="ECO:0000313" key="1">
    <source>
        <dbReference type="EMBL" id="TDQ19506.1"/>
    </source>
</evidence>
<dbReference type="Gene3D" id="3.30.70.100">
    <property type="match status" value="1"/>
</dbReference>
<comment type="caution">
    <text evidence="1">The sequence shown here is derived from an EMBL/GenBank/DDBJ whole genome shotgun (WGS) entry which is preliminary data.</text>
</comment>
<dbReference type="PANTHER" id="PTHR43239">
    <property type="entry name" value="UPF0734 PROTEIN DDB_G0273871/DDB_G0273177"/>
    <property type="match status" value="1"/>
</dbReference>
<organism evidence="1 2">
    <name type="scientific">Algoriphagus boseongensis</name>
    <dbReference type="NCBI Taxonomy" id="1442587"/>
    <lineage>
        <taxon>Bacteria</taxon>
        <taxon>Pseudomonadati</taxon>
        <taxon>Bacteroidota</taxon>
        <taxon>Cytophagia</taxon>
        <taxon>Cytophagales</taxon>
        <taxon>Cyclobacteriaceae</taxon>
        <taxon>Algoriphagus</taxon>
    </lineage>
</organism>